<evidence type="ECO:0000313" key="10">
    <source>
        <dbReference type="EMBL" id="MEG3614299.1"/>
    </source>
</evidence>
<dbReference type="Proteomes" id="UP001310387">
    <property type="component" value="Unassembled WGS sequence"/>
</dbReference>
<dbReference type="Pfam" id="PF01594">
    <property type="entry name" value="AI-2E_transport"/>
    <property type="match status" value="1"/>
</dbReference>
<keyword evidence="11" id="KW-1185">Reference proteome</keyword>
<keyword evidence="6 9" id="KW-1133">Transmembrane helix</keyword>
<feature type="transmembrane region" description="Helical" evidence="9">
    <location>
        <begin position="241"/>
        <end position="264"/>
    </location>
</feature>
<dbReference type="PANTHER" id="PTHR21716:SF53">
    <property type="entry name" value="PERMEASE PERM-RELATED"/>
    <property type="match status" value="1"/>
</dbReference>
<feature type="region of interest" description="Disordered" evidence="8">
    <location>
        <begin position="380"/>
        <end position="401"/>
    </location>
</feature>
<protein>
    <submittedName>
        <fullName evidence="10">AI-2E family transporter</fullName>
    </submittedName>
</protein>
<dbReference type="InterPro" id="IPR002549">
    <property type="entry name" value="AI-2E-like"/>
</dbReference>
<evidence type="ECO:0000256" key="4">
    <source>
        <dbReference type="ARBA" id="ARBA00022475"/>
    </source>
</evidence>
<sequence>MADDDAAPETDPDAAEAGSPAAPPHDDDRPLQHDDRRPPRWVPRVLVMGAAAVFAAVWVWGAIQQLNTLFVYLLIAGFVALALEPVVVWLVRHGWRRGVAAAAAFFGSVLLGIGILALFGNLFIQQLIQLVGTLPDVYVAAQERLQANLDVELPSSDDLLQQLVEEYGSDVASGTLAVGTTVVGFVFAALTIGLVTYYLMAAGPQFRAAVCRWLSPDRQTEVLRMWEITQVKVSDFISSRVVLAALSAAFTAVFLIILGTPYALPLALFTGLVSQFIPTIGTYIGGALPVAVALTSQGVPQALAVLAFIIAYQQLENLYFSPKISARALEMNPAVSFVVVLAFGAVFGALGAFLALPVAATIQAIANTYLTRHELVDSDMLRDPDRQPPKGSRRSRNLRAAREAARTVAERRADGVG</sequence>
<feature type="transmembrane region" description="Helical" evidence="9">
    <location>
        <begin position="98"/>
        <end position="124"/>
    </location>
</feature>
<dbReference type="RefSeq" id="WP_332901109.1">
    <property type="nucleotide sequence ID" value="NZ_JBAGLP010000110.1"/>
</dbReference>
<feature type="region of interest" description="Disordered" evidence="8">
    <location>
        <begin position="1"/>
        <end position="37"/>
    </location>
</feature>
<organism evidence="10 11">
    <name type="scientific">Isoptericola haloaureus</name>
    <dbReference type="NCBI Taxonomy" id="1542902"/>
    <lineage>
        <taxon>Bacteria</taxon>
        <taxon>Bacillati</taxon>
        <taxon>Actinomycetota</taxon>
        <taxon>Actinomycetes</taxon>
        <taxon>Micrococcales</taxon>
        <taxon>Promicromonosporaceae</taxon>
        <taxon>Isoptericola</taxon>
    </lineage>
</organism>
<accession>A0ABU7Z490</accession>
<evidence type="ECO:0000256" key="9">
    <source>
        <dbReference type="SAM" id="Phobius"/>
    </source>
</evidence>
<evidence type="ECO:0000256" key="6">
    <source>
        <dbReference type="ARBA" id="ARBA00022989"/>
    </source>
</evidence>
<reference evidence="10" key="2">
    <citation type="submission" date="2024-02" db="EMBL/GenBank/DDBJ databases">
        <authorList>
            <person name="Prathaban M."/>
            <person name="Mythili R."/>
            <person name="Sharmila Devi N."/>
            <person name="Sobanaa M."/>
            <person name="Prathiviraj R."/>
            <person name="Selvin J."/>
        </authorList>
    </citation>
    <scope>NUCLEOTIDE SEQUENCE</scope>
    <source>
        <strain evidence="10">MP1014</strain>
    </source>
</reference>
<comment type="subcellular location">
    <subcellularLocation>
        <location evidence="1">Cell membrane</location>
        <topology evidence="1">Multi-pass membrane protein</topology>
    </subcellularLocation>
</comment>
<feature type="transmembrane region" description="Helical" evidence="9">
    <location>
        <begin position="176"/>
        <end position="199"/>
    </location>
</feature>
<reference evidence="10" key="1">
    <citation type="journal article" date="2024" name="Antonie Van Leeuwenhoek">
        <title>Isoptericola haloaureus sp. nov., a dimorphic actinobacterium isolated from mangrove sediments of southeast India, implicating biosaline agricultural significance through nitrogen fixation and salt tolerance genes.</title>
        <authorList>
            <person name="Prathaban M."/>
            <person name="Prathiviraj R."/>
            <person name="Ravichandran M."/>
            <person name="Natarajan S.D."/>
            <person name="Sobanaa M."/>
            <person name="Hari Krishna Kumar S."/>
            <person name="Chandrasekar V."/>
            <person name="Selvin J."/>
        </authorList>
    </citation>
    <scope>NUCLEOTIDE SEQUENCE</scope>
    <source>
        <strain evidence="10">MP1014</strain>
    </source>
</reference>
<evidence type="ECO:0000256" key="2">
    <source>
        <dbReference type="ARBA" id="ARBA00009773"/>
    </source>
</evidence>
<name>A0ABU7Z490_9MICO</name>
<feature type="compositionally biased region" description="Basic and acidic residues" evidence="8">
    <location>
        <begin position="24"/>
        <end position="37"/>
    </location>
</feature>
<keyword evidence="5 9" id="KW-0812">Transmembrane</keyword>
<evidence type="ECO:0000313" key="11">
    <source>
        <dbReference type="Proteomes" id="UP001310387"/>
    </source>
</evidence>
<feature type="compositionally biased region" description="Acidic residues" evidence="8">
    <location>
        <begin position="1"/>
        <end position="14"/>
    </location>
</feature>
<comment type="similarity">
    <text evidence="2">Belongs to the autoinducer-2 exporter (AI-2E) (TC 2.A.86) family.</text>
</comment>
<feature type="transmembrane region" description="Helical" evidence="9">
    <location>
        <begin position="284"/>
        <end position="312"/>
    </location>
</feature>
<keyword evidence="3" id="KW-0813">Transport</keyword>
<keyword evidence="7 9" id="KW-0472">Membrane</keyword>
<gene>
    <name evidence="10" type="ORF">V5O49_04090</name>
</gene>
<proteinExistence type="inferred from homology"/>
<evidence type="ECO:0000256" key="8">
    <source>
        <dbReference type="SAM" id="MobiDB-lite"/>
    </source>
</evidence>
<dbReference type="PANTHER" id="PTHR21716">
    <property type="entry name" value="TRANSMEMBRANE PROTEIN"/>
    <property type="match status" value="1"/>
</dbReference>
<comment type="caution">
    <text evidence="10">The sequence shown here is derived from an EMBL/GenBank/DDBJ whole genome shotgun (WGS) entry which is preliminary data.</text>
</comment>
<evidence type="ECO:0000256" key="3">
    <source>
        <dbReference type="ARBA" id="ARBA00022448"/>
    </source>
</evidence>
<feature type="transmembrane region" description="Helical" evidence="9">
    <location>
        <begin position="45"/>
        <end position="63"/>
    </location>
</feature>
<feature type="transmembrane region" description="Helical" evidence="9">
    <location>
        <begin position="333"/>
        <end position="356"/>
    </location>
</feature>
<feature type="transmembrane region" description="Helical" evidence="9">
    <location>
        <begin position="69"/>
        <end position="91"/>
    </location>
</feature>
<evidence type="ECO:0000256" key="7">
    <source>
        <dbReference type="ARBA" id="ARBA00023136"/>
    </source>
</evidence>
<keyword evidence="4" id="KW-1003">Cell membrane</keyword>
<evidence type="ECO:0000256" key="5">
    <source>
        <dbReference type="ARBA" id="ARBA00022692"/>
    </source>
</evidence>
<evidence type="ECO:0000256" key="1">
    <source>
        <dbReference type="ARBA" id="ARBA00004651"/>
    </source>
</evidence>
<dbReference type="EMBL" id="JBAGLP010000110">
    <property type="protein sequence ID" value="MEG3614299.1"/>
    <property type="molecule type" value="Genomic_DNA"/>
</dbReference>